<evidence type="ECO:0000256" key="1">
    <source>
        <dbReference type="ARBA" id="ARBA00005854"/>
    </source>
</evidence>
<sequence length="156" mass="16825">MTVQICERKGVPETKTRPNYTPFTTVLKTSTALFLCLPLTPSTQNLIASPELSTMRTDALIINIARGGIVNEEDLVDALKQGKIAGAATDVYVEEPAGENSTLVKAAREGELRDSGRLVLSPHVAWYGKSSVEKLRRVVAENVKGWCEGVEGNVVG</sequence>
<feature type="domain" description="D-isomer specific 2-hydroxyacid dehydrogenase NAD-binding" evidence="4">
    <location>
        <begin position="3"/>
        <end position="125"/>
    </location>
</feature>
<dbReference type="SUPFAM" id="SSF51735">
    <property type="entry name" value="NAD(P)-binding Rossmann-fold domains"/>
    <property type="match status" value="1"/>
</dbReference>
<organism evidence="5 6">
    <name type="scientific">Sclerotinia nivalis</name>
    <dbReference type="NCBI Taxonomy" id="352851"/>
    <lineage>
        <taxon>Eukaryota</taxon>
        <taxon>Fungi</taxon>
        <taxon>Dikarya</taxon>
        <taxon>Ascomycota</taxon>
        <taxon>Pezizomycotina</taxon>
        <taxon>Leotiomycetes</taxon>
        <taxon>Helotiales</taxon>
        <taxon>Sclerotiniaceae</taxon>
        <taxon>Sclerotinia</taxon>
    </lineage>
</organism>
<evidence type="ECO:0000256" key="2">
    <source>
        <dbReference type="ARBA" id="ARBA00023002"/>
    </source>
</evidence>
<proteinExistence type="inferred from homology"/>
<dbReference type="InterPro" id="IPR050418">
    <property type="entry name" value="D-iso_2-hydroxyacid_DH_PdxB"/>
</dbReference>
<dbReference type="PANTHER" id="PTHR43761">
    <property type="entry name" value="D-ISOMER SPECIFIC 2-HYDROXYACID DEHYDROGENASE FAMILY PROTEIN (AFU_ORTHOLOGUE AFUA_1G13630)"/>
    <property type="match status" value="1"/>
</dbReference>
<dbReference type="PANTHER" id="PTHR43761:SF1">
    <property type="entry name" value="D-ISOMER SPECIFIC 2-HYDROXYACID DEHYDROGENASE CATALYTIC DOMAIN-CONTAINING PROTEIN-RELATED"/>
    <property type="match status" value="1"/>
</dbReference>
<name>A0A9X0AIL0_9HELO</name>
<dbReference type="GO" id="GO:0016491">
    <property type="term" value="F:oxidoreductase activity"/>
    <property type="evidence" value="ECO:0007669"/>
    <property type="project" value="UniProtKB-KW"/>
</dbReference>
<dbReference type="EMBL" id="JAPEIS010000008">
    <property type="protein sequence ID" value="KAJ8063476.1"/>
    <property type="molecule type" value="Genomic_DNA"/>
</dbReference>
<dbReference type="PROSITE" id="PS00671">
    <property type="entry name" value="D_2_HYDROXYACID_DH_3"/>
    <property type="match status" value="1"/>
</dbReference>
<dbReference type="Pfam" id="PF02826">
    <property type="entry name" value="2-Hacid_dh_C"/>
    <property type="match status" value="1"/>
</dbReference>
<keyword evidence="2" id="KW-0560">Oxidoreductase</keyword>
<evidence type="ECO:0000313" key="5">
    <source>
        <dbReference type="EMBL" id="KAJ8063476.1"/>
    </source>
</evidence>
<evidence type="ECO:0000256" key="3">
    <source>
        <dbReference type="ARBA" id="ARBA00023027"/>
    </source>
</evidence>
<dbReference type="Proteomes" id="UP001152300">
    <property type="component" value="Unassembled WGS sequence"/>
</dbReference>
<dbReference type="OrthoDB" id="298012at2759"/>
<gene>
    <name evidence="5" type="ORF">OCU04_007352</name>
</gene>
<accession>A0A9X0AIL0</accession>
<evidence type="ECO:0000259" key="4">
    <source>
        <dbReference type="Pfam" id="PF02826"/>
    </source>
</evidence>
<protein>
    <recommendedName>
        <fullName evidence="4">D-isomer specific 2-hydroxyacid dehydrogenase NAD-binding domain-containing protein</fullName>
    </recommendedName>
</protein>
<dbReference type="InterPro" id="IPR029753">
    <property type="entry name" value="D-isomer_DH_CS"/>
</dbReference>
<dbReference type="InterPro" id="IPR036291">
    <property type="entry name" value="NAD(P)-bd_dom_sf"/>
</dbReference>
<dbReference type="InterPro" id="IPR006140">
    <property type="entry name" value="D-isomer_DH_NAD-bd"/>
</dbReference>
<keyword evidence="3" id="KW-0520">NAD</keyword>
<comment type="caution">
    <text evidence="5">The sequence shown here is derived from an EMBL/GenBank/DDBJ whole genome shotgun (WGS) entry which is preliminary data.</text>
</comment>
<keyword evidence="6" id="KW-1185">Reference proteome</keyword>
<comment type="similarity">
    <text evidence="1">Belongs to the D-isomer specific 2-hydroxyacid dehydrogenase family.</text>
</comment>
<dbReference type="GO" id="GO:0051287">
    <property type="term" value="F:NAD binding"/>
    <property type="evidence" value="ECO:0007669"/>
    <property type="project" value="InterPro"/>
</dbReference>
<reference evidence="5" key="1">
    <citation type="submission" date="2022-11" db="EMBL/GenBank/DDBJ databases">
        <title>Genome Resource of Sclerotinia nivalis Strain SnTB1, a Plant Pathogen Isolated from American Ginseng.</title>
        <authorList>
            <person name="Fan S."/>
        </authorList>
    </citation>
    <scope>NUCLEOTIDE SEQUENCE</scope>
    <source>
        <strain evidence="5">SnTB1</strain>
    </source>
</reference>
<dbReference type="AlphaFoldDB" id="A0A9X0AIL0"/>
<dbReference type="Gene3D" id="3.40.50.720">
    <property type="entry name" value="NAD(P)-binding Rossmann-like Domain"/>
    <property type="match status" value="2"/>
</dbReference>
<evidence type="ECO:0000313" key="6">
    <source>
        <dbReference type="Proteomes" id="UP001152300"/>
    </source>
</evidence>